<dbReference type="Gene3D" id="1.20.1740.10">
    <property type="entry name" value="Amino acid/polyamine transporter I"/>
    <property type="match status" value="1"/>
</dbReference>
<evidence type="ECO:0000313" key="8">
    <source>
        <dbReference type="EMBL" id="RDS84284.1"/>
    </source>
</evidence>
<proteinExistence type="predicted"/>
<protein>
    <submittedName>
        <fullName evidence="8">Amino acid permease</fullName>
    </submittedName>
</protein>
<evidence type="ECO:0000256" key="1">
    <source>
        <dbReference type="ARBA" id="ARBA00004141"/>
    </source>
</evidence>
<reference evidence="8 9" key="1">
    <citation type="submission" date="2018-07" db="EMBL/GenBank/DDBJ databases">
        <title>Dyella monticola sp. nov. and Dyella psychrodurans sp. nov. isolated from monsoon evergreen broad-leaved forest soil of Dinghu Mountain, China.</title>
        <authorList>
            <person name="Gao Z."/>
            <person name="Qiu L."/>
        </authorList>
    </citation>
    <scope>NUCLEOTIDE SEQUENCE [LARGE SCALE GENOMIC DNA]</scope>
    <source>
        <strain evidence="8 9">4MSK11</strain>
    </source>
</reference>
<feature type="transmembrane region" description="Helical" evidence="6">
    <location>
        <begin position="389"/>
        <end position="408"/>
    </location>
</feature>
<feature type="domain" description="Cationic amino acid transporter C-terminal" evidence="7">
    <location>
        <begin position="481"/>
        <end position="508"/>
    </location>
</feature>
<dbReference type="PANTHER" id="PTHR43243">
    <property type="entry name" value="INNER MEMBRANE TRANSPORTER YGJI-RELATED"/>
    <property type="match status" value="1"/>
</dbReference>
<feature type="transmembrane region" description="Helical" evidence="6">
    <location>
        <begin position="252"/>
        <end position="272"/>
    </location>
</feature>
<feature type="transmembrane region" description="Helical" evidence="6">
    <location>
        <begin position="183"/>
        <end position="200"/>
    </location>
</feature>
<comment type="caution">
    <text evidence="8">The sequence shown here is derived from an EMBL/GenBank/DDBJ whole genome shotgun (WGS) entry which is preliminary data.</text>
</comment>
<evidence type="ECO:0000256" key="4">
    <source>
        <dbReference type="ARBA" id="ARBA00022989"/>
    </source>
</evidence>
<feature type="transmembrane region" description="Helical" evidence="6">
    <location>
        <begin position="489"/>
        <end position="505"/>
    </location>
</feature>
<accession>A0A370X769</accession>
<evidence type="ECO:0000259" key="7">
    <source>
        <dbReference type="Pfam" id="PF13906"/>
    </source>
</evidence>
<name>A0A370X769_9GAMM</name>
<dbReference type="Pfam" id="PF13906">
    <property type="entry name" value="AA_permease_C"/>
    <property type="match status" value="1"/>
</dbReference>
<dbReference type="Proteomes" id="UP000255334">
    <property type="component" value="Unassembled WGS sequence"/>
</dbReference>
<dbReference type="InterPro" id="IPR029485">
    <property type="entry name" value="CAT_C"/>
</dbReference>
<dbReference type="PANTHER" id="PTHR43243:SF4">
    <property type="entry name" value="CATIONIC AMINO ACID TRANSPORTER 4"/>
    <property type="match status" value="1"/>
</dbReference>
<dbReference type="PIRSF" id="PIRSF006060">
    <property type="entry name" value="AA_transporter"/>
    <property type="match status" value="1"/>
</dbReference>
<gene>
    <name evidence="8" type="ORF">DWU99_11120</name>
</gene>
<evidence type="ECO:0000256" key="5">
    <source>
        <dbReference type="ARBA" id="ARBA00023136"/>
    </source>
</evidence>
<dbReference type="InterPro" id="IPR002293">
    <property type="entry name" value="AA/rel_permease1"/>
</dbReference>
<feature type="transmembrane region" description="Helical" evidence="6">
    <location>
        <begin position="212"/>
        <end position="232"/>
    </location>
</feature>
<feature type="transmembrane region" description="Helical" evidence="6">
    <location>
        <begin position="119"/>
        <end position="148"/>
    </location>
</feature>
<feature type="transmembrane region" description="Helical" evidence="6">
    <location>
        <begin position="64"/>
        <end position="83"/>
    </location>
</feature>
<comment type="subcellular location">
    <subcellularLocation>
        <location evidence="1">Membrane</location>
        <topology evidence="1">Multi-pass membrane protein</topology>
    </subcellularLocation>
</comment>
<dbReference type="EMBL" id="QRBF01000003">
    <property type="protein sequence ID" value="RDS84284.1"/>
    <property type="molecule type" value="Genomic_DNA"/>
</dbReference>
<dbReference type="GO" id="GO:0016020">
    <property type="term" value="C:membrane"/>
    <property type="evidence" value="ECO:0007669"/>
    <property type="project" value="UniProtKB-SubCell"/>
</dbReference>
<dbReference type="GO" id="GO:0015171">
    <property type="term" value="F:amino acid transmembrane transporter activity"/>
    <property type="evidence" value="ECO:0007669"/>
    <property type="project" value="TreeGrafter"/>
</dbReference>
<feature type="transmembrane region" description="Helical" evidence="6">
    <location>
        <begin position="293"/>
        <end position="317"/>
    </location>
</feature>
<keyword evidence="5 6" id="KW-0472">Membrane</keyword>
<keyword evidence="2" id="KW-0813">Transport</keyword>
<feature type="transmembrane region" description="Helical" evidence="6">
    <location>
        <begin position="32"/>
        <end position="52"/>
    </location>
</feature>
<evidence type="ECO:0000313" key="9">
    <source>
        <dbReference type="Proteomes" id="UP000255334"/>
    </source>
</evidence>
<keyword evidence="3 6" id="KW-0812">Transmembrane</keyword>
<evidence type="ECO:0000256" key="6">
    <source>
        <dbReference type="SAM" id="Phobius"/>
    </source>
</evidence>
<evidence type="ECO:0000256" key="3">
    <source>
        <dbReference type="ARBA" id="ARBA00022692"/>
    </source>
</evidence>
<dbReference type="AlphaFoldDB" id="A0A370X769"/>
<dbReference type="RefSeq" id="WP_115478085.1">
    <property type="nucleotide sequence ID" value="NZ_QRBF01000003.1"/>
</dbReference>
<dbReference type="OrthoDB" id="9804700at2"/>
<feature type="transmembrane region" description="Helical" evidence="6">
    <location>
        <begin position="95"/>
        <end position="113"/>
    </location>
</feature>
<keyword evidence="9" id="KW-1185">Reference proteome</keyword>
<evidence type="ECO:0000256" key="2">
    <source>
        <dbReference type="ARBA" id="ARBA00022448"/>
    </source>
</evidence>
<feature type="transmembrane region" description="Helical" evidence="6">
    <location>
        <begin position="447"/>
        <end position="469"/>
    </location>
</feature>
<keyword evidence="4 6" id="KW-1133">Transmembrane helix</keyword>
<dbReference type="Pfam" id="PF13520">
    <property type="entry name" value="AA_permease_2"/>
    <property type="match status" value="1"/>
</dbReference>
<organism evidence="8 9">
    <name type="scientific">Dyella psychrodurans</name>
    <dbReference type="NCBI Taxonomy" id="1927960"/>
    <lineage>
        <taxon>Bacteria</taxon>
        <taxon>Pseudomonadati</taxon>
        <taxon>Pseudomonadota</taxon>
        <taxon>Gammaproteobacteria</taxon>
        <taxon>Lysobacterales</taxon>
        <taxon>Rhodanobacteraceae</taxon>
        <taxon>Dyella</taxon>
    </lineage>
</organism>
<sequence length="518" mass="55289">MSFLSRMLRHKSVEQLQTEAGGRGDFRRVLGLWQLTAIGIGGIIGVGIFVLAGQQAAMNAGPAVALSFIIAGFGSACAALCYAEFAGLIPVTGSAYTYGYAVLGEFVAWIIGWDLLLEYALVVAVVAIGWSGYVQVLLGSAGIHLPVWAQQSMSTQTMEYYLQQIFGVHGAQAIAGPSDGHRFNVIAAAISLLVAALLTIRTEWGARFNTLVVAIKVIGVLLVVGVGVFYVQKANWQPFIPARVIDAQGVGHFGWAGVLTGASVVFFAVFGYDTLTTAAEEAKHPQRDLPRAVLLSLAVAMVLYIAVSLVLTGITHYSHLGGDASVSEAFESIGLHWVSVAIATAAVIGVTSVLFAFMLGAARIWFALARDGLLPAWFAHIHPRFGTPARPTVIIGVFTALVAGLLPIGEVAELVNIGTLSAFIIICTAVLVLRLRKPHVARSFRAPALALVSPLGVLFSLLLIFGVPWSDADGWHRIGGLPWITFERFIIWMALGCLIYFGYGIRHSRLEIHASTKN</sequence>
<feature type="transmembrane region" description="Helical" evidence="6">
    <location>
        <begin position="414"/>
        <end position="435"/>
    </location>
</feature>
<feature type="transmembrane region" description="Helical" evidence="6">
    <location>
        <begin position="337"/>
        <end position="368"/>
    </location>
</feature>